<dbReference type="PANTHER" id="PTHR42796:SF4">
    <property type="entry name" value="FUMARYLACETOACETATE HYDROLASE DOMAIN-CONTAINING PROTEIN 2A"/>
    <property type="match status" value="1"/>
</dbReference>
<proteinExistence type="inferred from homology"/>
<dbReference type="Proteomes" id="UP001501231">
    <property type="component" value="Unassembled WGS sequence"/>
</dbReference>
<comment type="caution">
    <text evidence="4">The sequence shown here is derived from an EMBL/GenBank/DDBJ whole genome shotgun (WGS) entry which is preliminary data.</text>
</comment>
<dbReference type="InterPro" id="IPR051121">
    <property type="entry name" value="FAH"/>
</dbReference>
<comment type="similarity">
    <text evidence="1">Belongs to the FAH family.</text>
</comment>
<keyword evidence="2" id="KW-0479">Metal-binding</keyword>
<dbReference type="PANTHER" id="PTHR42796">
    <property type="entry name" value="FUMARYLACETOACETATE HYDROLASE DOMAIN-CONTAINING PROTEIN 2A-RELATED"/>
    <property type="match status" value="1"/>
</dbReference>
<evidence type="ECO:0000313" key="5">
    <source>
        <dbReference type="Proteomes" id="UP001501231"/>
    </source>
</evidence>
<evidence type="ECO:0000313" key="4">
    <source>
        <dbReference type="EMBL" id="GAA2412401.1"/>
    </source>
</evidence>
<dbReference type="GO" id="GO:0016787">
    <property type="term" value="F:hydrolase activity"/>
    <property type="evidence" value="ECO:0007669"/>
    <property type="project" value="UniProtKB-KW"/>
</dbReference>
<name>A0ABN3IS53_9ACTN</name>
<dbReference type="Pfam" id="PF01557">
    <property type="entry name" value="FAA_hydrolase"/>
    <property type="match status" value="1"/>
</dbReference>
<dbReference type="SUPFAM" id="SSF56529">
    <property type="entry name" value="FAH"/>
    <property type="match status" value="1"/>
</dbReference>
<evidence type="ECO:0000256" key="2">
    <source>
        <dbReference type="ARBA" id="ARBA00022723"/>
    </source>
</evidence>
<evidence type="ECO:0000259" key="3">
    <source>
        <dbReference type="Pfam" id="PF01557"/>
    </source>
</evidence>
<dbReference type="InterPro" id="IPR036663">
    <property type="entry name" value="Fumarylacetoacetase_C_sf"/>
</dbReference>
<organism evidence="4 5">
    <name type="scientific">Actinomadura vinacea</name>
    <dbReference type="NCBI Taxonomy" id="115336"/>
    <lineage>
        <taxon>Bacteria</taxon>
        <taxon>Bacillati</taxon>
        <taxon>Actinomycetota</taxon>
        <taxon>Actinomycetes</taxon>
        <taxon>Streptosporangiales</taxon>
        <taxon>Thermomonosporaceae</taxon>
        <taxon>Actinomadura</taxon>
    </lineage>
</organism>
<keyword evidence="4" id="KW-0378">Hydrolase</keyword>
<protein>
    <submittedName>
        <fullName evidence="4">Fumarylacetoacetate hydrolase family protein</fullName>
    </submittedName>
</protein>
<gene>
    <name evidence="4" type="ORF">GCM10010191_22270</name>
</gene>
<sequence length="284" mass="30210">MRVANLAGRAVLLVADEALDVHKASGGLFGPDPQELFARWDELRVWEARGEASAEPQPYDAADLGPAVPAPRQVFAIGVNYREHAAEADIDVSERPPWPPTFTKFPSCLAGPQVQVTLPEGLVDWEVELVVVIGRRTDRVTAAGAWDHVAGLTVGQDLSERITQLSGPAPQQYSLGKSYPGFGPLGPAVVTLDDLGDPGDLRIGCELNGETMQDARTSEMIFSVPELVERLSAVAPLLPGDVVFTGTPAGIGGTRTPPRFLQAGDELVSRIEGLGTLRTTFKGA</sequence>
<dbReference type="EMBL" id="BAAARW010000008">
    <property type="protein sequence ID" value="GAA2412401.1"/>
    <property type="molecule type" value="Genomic_DNA"/>
</dbReference>
<keyword evidence="5" id="KW-1185">Reference proteome</keyword>
<feature type="domain" description="Fumarylacetoacetase-like C-terminal" evidence="3">
    <location>
        <begin position="74"/>
        <end position="281"/>
    </location>
</feature>
<evidence type="ECO:0000256" key="1">
    <source>
        <dbReference type="ARBA" id="ARBA00010211"/>
    </source>
</evidence>
<reference evidence="4 5" key="1">
    <citation type="journal article" date="2019" name="Int. J. Syst. Evol. Microbiol.">
        <title>The Global Catalogue of Microorganisms (GCM) 10K type strain sequencing project: providing services to taxonomists for standard genome sequencing and annotation.</title>
        <authorList>
            <consortium name="The Broad Institute Genomics Platform"/>
            <consortium name="The Broad Institute Genome Sequencing Center for Infectious Disease"/>
            <person name="Wu L."/>
            <person name="Ma J."/>
        </authorList>
    </citation>
    <scope>NUCLEOTIDE SEQUENCE [LARGE SCALE GENOMIC DNA]</scope>
    <source>
        <strain evidence="4 5">JCM 3325</strain>
    </source>
</reference>
<accession>A0ABN3IS53</accession>
<dbReference type="Gene3D" id="3.90.850.10">
    <property type="entry name" value="Fumarylacetoacetase-like, C-terminal domain"/>
    <property type="match status" value="1"/>
</dbReference>
<dbReference type="InterPro" id="IPR011234">
    <property type="entry name" value="Fumarylacetoacetase-like_C"/>
</dbReference>
<dbReference type="RefSeq" id="WP_344588655.1">
    <property type="nucleotide sequence ID" value="NZ_BAAARW010000008.1"/>
</dbReference>